<keyword evidence="3" id="KW-1185">Reference proteome</keyword>
<sequence>MPKEGRFEYGKMDRQTGAQWVHVTPEMARAHPQGKVNIPIIVIGLIFAATGIWKVWGYLEFGYLSLLLGGALQLLTALTLLIRAPIALFFAGGQLLLSLFFTVTGGAMKTLSVSGPADSLFTLGFLIFSALSLFYLFEGDRPNLIYRHRYRSFAKRTEN</sequence>
<dbReference type="Proteomes" id="UP000194664">
    <property type="component" value="Unassembled WGS sequence"/>
</dbReference>
<name>A0A251WW94_9RHOB</name>
<dbReference type="EMBL" id="MSPP01000004">
    <property type="protein sequence ID" value="OUD08707.1"/>
    <property type="molecule type" value="Genomic_DNA"/>
</dbReference>
<evidence type="ECO:0000256" key="1">
    <source>
        <dbReference type="SAM" id="Phobius"/>
    </source>
</evidence>
<feature type="transmembrane region" description="Helical" evidence="1">
    <location>
        <begin position="120"/>
        <end position="137"/>
    </location>
</feature>
<feature type="transmembrane region" description="Helical" evidence="1">
    <location>
        <begin position="36"/>
        <end position="56"/>
    </location>
</feature>
<comment type="caution">
    <text evidence="2">The sequence shown here is derived from an EMBL/GenBank/DDBJ whole genome shotgun (WGS) entry which is preliminary data.</text>
</comment>
<protein>
    <recommendedName>
        <fullName evidence="4">DoxX family protein</fullName>
    </recommendedName>
</protein>
<reference evidence="2 3" key="1">
    <citation type="submission" date="2016-12" db="EMBL/GenBank/DDBJ databases">
        <title>The draft genome sequence of HSLHS2.</title>
        <authorList>
            <person name="Hu D."/>
            <person name="Wang L."/>
            <person name="Shao Z."/>
        </authorList>
    </citation>
    <scope>NUCLEOTIDE SEQUENCE [LARGE SCALE GENOMIC DNA]</scope>
    <source>
        <strain evidence="2">MCCC 1A06712</strain>
    </source>
</reference>
<evidence type="ECO:0000313" key="3">
    <source>
        <dbReference type="Proteomes" id="UP000194664"/>
    </source>
</evidence>
<proteinExistence type="predicted"/>
<dbReference type="AlphaFoldDB" id="A0A251WW94"/>
<organism evidence="2 3">
    <name type="scientific">Marivivens niveibacter</name>
    <dbReference type="NCBI Taxonomy" id="1930667"/>
    <lineage>
        <taxon>Bacteria</taxon>
        <taxon>Pseudomonadati</taxon>
        <taxon>Pseudomonadota</taxon>
        <taxon>Alphaproteobacteria</taxon>
        <taxon>Rhodobacterales</taxon>
        <taxon>Paracoccaceae</taxon>
        <taxon>Marivivens group</taxon>
        <taxon>Marivivens</taxon>
    </lineage>
</organism>
<keyword evidence="1" id="KW-0472">Membrane</keyword>
<evidence type="ECO:0000313" key="2">
    <source>
        <dbReference type="EMBL" id="OUD08707.1"/>
    </source>
</evidence>
<keyword evidence="1" id="KW-0812">Transmembrane</keyword>
<feature type="transmembrane region" description="Helical" evidence="1">
    <location>
        <begin position="88"/>
        <end position="108"/>
    </location>
</feature>
<accession>A0A251WW94</accession>
<gene>
    <name evidence="2" type="ORF">BVC71_12320</name>
</gene>
<feature type="transmembrane region" description="Helical" evidence="1">
    <location>
        <begin position="62"/>
        <end position="81"/>
    </location>
</feature>
<evidence type="ECO:0008006" key="4">
    <source>
        <dbReference type="Google" id="ProtNLM"/>
    </source>
</evidence>
<keyword evidence="1" id="KW-1133">Transmembrane helix</keyword>